<dbReference type="OMA" id="NDDWTVH"/>
<comment type="caution">
    <text evidence="3">The sequence shown here is derived from an EMBL/GenBank/DDBJ whole genome shotgun (WGS) entry which is preliminary data.</text>
</comment>
<evidence type="ECO:0000256" key="1">
    <source>
        <dbReference type="SAM" id="MobiDB-lite"/>
    </source>
</evidence>
<feature type="compositionally biased region" description="Low complexity" evidence="1">
    <location>
        <begin position="490"/>
        <end position="515"/>
    </location>
</feature>
<keyword evidence="4" id="KW-1185">Reference proteome</keyword>
<dbReference type="EMBL" id="LJSK01000022">
    <property type="protein sequence ID" value="KPI89502.1"/>
    <property type="molecule type" value="Genomic_DNA"/>
</dbReference>
<dbReference type="OrthoDB" id="273569at2759"/>
<dbReference type="Proteomes" id="UP000038009">
    <property type="component" value="Unassembled WGS sequence"/>
</dbReference>
<feature type="transmembrane region" description="Helical" evidence="2">
    <location>
        <begin position="597"/>
        <end position="615"/>
    </location>
</feature>
<feature type="region of interest" description="Disordered" evidence="1">
    <location>
        <begin position="300"/>
        <end position="325"/>
    </location>
</feature>
<protein>
    <submittedName>
        <fullName evidence="3">Uncharacterized protein</fullName>
    </submittedName>
</protein>
<feature type="compositionally biased region" description="Basic and acidic residues" evidence="1">
    <location>
        <begin position="450"/>
        <end position="461"/>
    </location>
</feature>
<proteinExistence type="predicted"/>
<evidence type="ECO:0000313" key="4">
    <source>
        <dbReference type="Proteomes" id="UP000038009"/>
    </source>
</evidence>
<dbReference type="AlphaFoldDB" id="A0A0N1I907"/>
<gene>
    <name evidence="3" type="ORF">ABL78_1378</name>
</gene>
<name>A0A0N1I907_LEPSE</name>
<keyword evidence="2" id="KW-1133">Transmembrane helix</keyword>
<organism evidence="3 4">
    <name type="scientific">Leptomonas seymouri</name>
    <dbReference type="NCBI Taxonomy" id="5684"/>
    <lineage>
        <taxon>Eukaryota</taxon>
        <taxon>Discoba</taxon>
        <taxon>Euglenozoa</taxon>
        <taxon>Kinetoplastea</taxon>
        <taxon>Metakinetoplastina</taxon>
        <taxon>Trypanosomatida</taxon>
        <taxon>Trypanosomatidae</taxon>
        <taxon>Leishmaniinae</taxon>
        <taxon>Leptomonas</taxon>
    </lineage>
</organism>
<accession>A0A0N1I907</accession>
<evidence type="ECO:0000256" key="2">
    <source>
        <dbReference type="SAM" id="Phobius"/>
    </source>
</evidence>
<sequence length="621" mass="65315">MATLKDGRFVFIHAEREYLFIEHPSTVSGDAAAKDSTVAPLATQLLYGGVVYAFGLNTAQTRIVMVCPTASAAASATPSTGRLNATQAVLRLFSFSNGEVGELLCELITVMSRRVTWVGDRYIALDLPADSHSHNRNTLLTASTAAAPTSSKATGGTSSTMLVEVLKSPTRLKVLRVDESVAYPTAGPGSILCGVCITKQVLRVWDLQRSKLTSECQLPNRKCRHGKTRTAVATGSVGPLVFVVNDDWTVHAFHVGRNGTLHTPKPVLTQFESQSVSRARQGSISAGMDKDVDSALHEGADQREGHGDGAEGPERPPRPSSAPTFALPTPQLLACALSEAQVLLALTGSSTILQIAHDPKGKDDELKVVAKMRLPRRFHATAEVVGLSKKKCLVRQREPLEMAAHDEVAGRTCGYFVLPLEMKPAGKGSAMDVVAEESAEESNEAAARGNTERGVMDRNDSTAETGPAGETFTAVVPTDGKRKRKKSKKAAAVSDAEDSAAAAPASSTAGSGVPAAAAALPPAGQSCTGGPTQRAVQRLLLQVGLSPHDRMPNAIVREGRIGGFRSEGGALTAATETASGDLSDPLPAKQNWLPTDVVYTAGGVVVGAVMMFCVMRRLSLL</sequence>
<dbReference type="VEuPathDB" id="TriTrypDB:Lsey_0022_0230"/>
<feature type="region of interest" description="Disordered" evidence="1">
    <location>
        <begin position="429"/>
        <end position="515"/>
    </location>
</feature>
<keyword evidence="2" id="KW-0472">Membrane</keyword>
<keyword evidence="2" id="KW-0812">Transmembrane</keyword>
<reference evidence="3 4" key="1">
    <citation type="journal article" date="2015" name="PLoS Pathog.">
        <title>Leptomonas seymouri: Adaptations to the Dixenous Life Cycle Analyzed by Genome Sequencing, Transcriptome Profiling and Co-infection with Leishmania donovani.</title>
        <authorList>
            <person name="Kraeva N."/>
            <person name="Butenko A."/>
            <person name="Hlavacova J."/>
            <person name="Kostygov A."/>
            <person name="Myskova J."/>
            <person name="Grybchuk D."/>
            <person name="Lestinova T."/>
            <person name="Votypka J."/>
            <person name="Volf P."/>
            <person name="Opperdoes F."/>
            <person name="Flegontov P."/>
            <person name="Lukes J."/>
            <person name="Yurchenko V."/>
        </authorList>
    </citation>
    <scope>NUCLEOTIDE SEQUENCE [LARGE SCALE GENOMIC DNA]</scope>
    <source>
        <strain evidence="3 4">ATCC 30220</strain>
    </source>
</reference>
<feature type="compositionally biased region" description="Basic and acidic residues" evidence="1">
    <location>
        <begin position="300"/>
        <end position="317"/>
    </location>
</feature>
<evidence type="ECO:0000313" key="3">
    <source>
        <dbReference type="EMBL" id="KPI89502.1"/>
    </source>
</evidence>
<feature type="compositionally biased region" description="Acidic residues" evidence="1">
    <location>
        <begin position="434"/>
        <end position="443"/>
    </location>
</feature>